<dbReference type="OrthoDB" id="9773308at2"/>
<dbReference type="AlphaFoldDB" id="A0A1M6B758"/>
<gene>
    <name evidence="2" type="ORF">SAMN02745176_00309</name>
</gene>
<dbReference type="PANTHER" id="PTHR40055:SF1">
    <property type="entry name" value="TRANSCRIPTIONAL REGULATOR YGIV-RELATED"/>
    <property type="match status" value="1"/>
</dbReference>
<proteinExistence type="predicted"/>
<dbReference type="InterPro" id="IPR029442">
    <property type="entry name" value="GyrI-like"/>
</dbReference>
<keyword evidence="3" id="KW-1185">Reference proteome</keyword>
<dbReference type="Pfam" id="PF06445">
    <property type="entry name" value="GyrI-like"/>
    <property type="match status" value="1"/>
</dbReference>
<evidence type="ECO:0000313" key="3">
    <source>
        <dbReference type="Proteomes" id="UP000184442"/>
    </source>
</evidence>
<name>A0A1M6B758_9FIRM</name>
<dbReference type="InterPro" id="IPR050908">
    <property type="entry name" value="SmbC-like"/>
</dbReference>
<feature type="domain" description="AraC effector-binding" evidence="1">
    <location>
        <begin position="3"/>
        <end position="152"/>
    </location>
</feature>
<sequence length="152" mass="16969">MDYKIELTEQPAQPVLSIRTRTSVGNLPKELGRAYQTIAEYLNEIGEQPAGAPFTAYYNMDMENLDVEIGFPVSKVLEGKDEIKASQIPSGKQVSCMHQGSYEASVAAYDVMSKWVMEKGYVPTGVAYEFYFNSPVEVPESELLTKIVFPLK</sequence>
<dbReference type="Gene3D" id="3.20.80.10">
    <property type="entry name" value="Regulatory factor, effector binding domain"/>
    <property type="match status" value="1"/>
</dbReference>
<dbReference type="InterPro" id="IPR011256">
    <property type="entry name" value="Reg_factor_effector_dom_sf"/>
</dbReference>
<dbReference type="SUPFAM" id="SSF55136">
    <property type="entry name" value="Probable bacterial effector-binding domain"/>
    <property type="match status" value="1"/>
</dbReference>
<evidence type="ECO:0000259" key="1">
    <source>
        <dbReference type="SMART" id="SM00871"/>
    </source>
</evidence>
<dbReference type="EMBL" id="FQZS01000003">
    <property type="protein sequence ID" value="SHI44584.1"/>
    <property type="molecule type" value="Genomic_DNA"/>
</dbReference>
<dbReference type="STRING" id="1122184.SAMN02745176_00309"/>
<reference evidence="2 3" key="1">
    <citation type="submission" date="2016-11" db="EMBL/GenBank/DDBJ databases">
        <authorList>
            <person name="Jaros S."/>
            <person name="Januszkiewicz K."/>
            <person name="Wedrychowicz H."/>
        </authorList>
    </citation>
    <scope>NUCLEOTIDE SEQUENCE [LARGE SCALE GENOMIC DNA]</scope>
    <source>
        <strain evidence="2 3">DSM 19022</strain>
    </source>
</reference>
<dbReference type="PANTHER" id="PTHR40055">
    <property type="entry name" value="TRANSCRIPTIONAL REGULATOR YGIV-RELATED"/>
    <property type="match status" value="1"/>
</dbReference>
<evidence type="ECO:0000313" key="2">
    <source>
        <dbReference type="EMBL" id="SHI44584.1"/>
    </source>
</evidence>
<dbReference type="InterPro" id="IPR010499">
    <property type="entry name" value="AraC_E-bd"/>
</dbReference>
<accession>A0A1M6B758</accession>
<protein>
    <submittedName>
        <fullName evidence="2">Effector-binding domain-containing protein</fullName>
    </submittedName>
</protein>
<dbReference type="Proteomes" id="UP000184442">
    <property type="component" value="Unassembled WGS sequence"/>
</dbReference>
<dbReference type="RefSeq" id="WP_073023760.1">
    <property type="nucleotide sequence ID" value="NZ_FQZS01000003.1"/>
</dbReference>
<organism evidence="2 3">
    <name type="scientific">Lutispora thermophila DSM 19022</name>
    <dbReference type="NCBI Taxonomy" id="1122184"/>
    <lineage>
        <taxon>Bacteria</taxon>
        <taxon>Bacillati</taxon>
        <taxon>Bacillota</taxon>
        <taxon>Clostridia</taxon>
        <taxon>Lutisporales</taxon>
        <taxon>Lutisporaceae</taxon>
        <taxon>Lutispora</taxon>
    </lineage>
</organism>
<dbReference type="SMART" id="SM00871">
    <property type="entry name" value="AraC_E_bind"/>
    <property type="match status" value="1"/>
</dbReference>